<protein>
    <submittedName>
        <fullName evidence="1">Uncharacterized protein</fullName>
    </submittedName>
</protein>
<proteinExistence type="predicted"/>
<evidence type="ECO:0000313" key="2">
    <source>
        <dbReference type="Proteomes" id="UP000499080"/>
    </source>
</evidence>
<sequence length="204" mass="23131">MIFPVPKTGCKSKLRPNSGNNRPLEQCLKVFLKDKRNELIEEALQFAKVTCEDLGIPAEKKNCQEEENYAGEKAADDPLTLDQELKRSMLECIDRFQQEIATLCEGMGCYPTYRSKNSIIKSVFHSIIQSKLLRCKNNVQSSPHKPSKLSKPLRIETSEAELLKLVQSLFEDYNQLSADGILTEISHLRRFLNSAKVPKEESVG</sequence>
<accession>A0A4Y2Q4D3</accession>
<dbReference type="Proteomes" id="UP000499080">
    <property type="component" value="Unassembled WGS sequence"/>
</dbReference>
<evidence type="ECO:0000313" key="1">
    <source>
        <dbReference type="EMBL" id="GBN58003.1"/>
    </source>
</evidence>
<dbReference type="EMBL" id="BGPR01012851">
    <property type="protein sequence ID" value="GBN58003.1"/>
    <property type="molecule type" value="Genomic_DNA"/>
</dbReference>
<name>A0A4Y2Q4D3_ARAVE</name>
<dbReference type="AlphaFoldDB" id="A0A4Y2Q4D3"/>
<comment type="caution">
    <text evidence="1">The sequence shown here is derived from an EMBL/GenBank/DDBJ whole genome shotgun (WGS) entry which is preliminary data.</text>
</comment>
<dbReference type="OrthoDB" id="10063284at2759"/>
<reference evidence="1 2" key="1">
    <citation type="journal article" date="2019" name="Sci. Rep.">
        <title>Orb-weaving spider Araneus ventricosus genome elucidates the spidroin gene catalogue.</title>
        <authorList>
            <person name="Kono N."/>
            <person name="Nakamura H."/>
            <person name="Ohtoshi R."/>
            <person name="Moran D.A.P."/>
            <person name="Shinohara A."/>
            <person name="Yoshida Y."/>
            <person name="Fujiwara M."/>
            <person name="Mori M."/>
            <person name="Tomita M."/>
            <person name="Arakawa K."/>
        </authorList>
    </citation>
    <scope>NUCLEOTIDE SEQUENCE [LARGE SCALE GENOMIC DNA]</scope>
</reference>
<organism evidence="1 2">
    <name type="scientific">Araneus ventricosus</name>
    <name type="common">Orbweaver spider</name>
    <name type="synonym">Epeira ventricosa</name>
    <dbReference type="NCBI Taxonomy" id="182803"/>
    <lineage>
        <taxon>Eukaryota</taxon>
        <taxon>Metazoa</taxon>
        <taxon>Ecdysozoa</taxon>
        <taxon>Arthropoda</taxon>
        <taxon>Chelicerata</taxon>
        <taxon>Arachnida</taxon>
        <taxon>Araneae</taxon>
        <taxon>Araneomorphae</taxon>
        <taxon>Entelegynae</taxon>
        <taxon>Araneoidea</taxon>
        <taxon>Araneidae</taxon>
        <taxon>Araneus</taxon>
    </lineage>
</organism>
<keyword evidence="2" id="KW-1185">Reference proteome</keyword>
<gene>
    <name evidence="1" type="ORF">AVEN_54168_1</name>
</gene>